<keyword evidence="1" id="KW-0812">Transmembrane</keyword>
<evidence type="ECO:0000313" key="2">
    <source>
        <dbReference type="EMBL" id="KAF7768610.1"/>
    </source>
</evidence>
<keyword evidence="1" id="KW-0472">Membrane</keyword>
<gene>
    <name evidence="2" type="ORF">Agabi119p4_7853</name>
</gene>
<dbReference type="EMBL" id="JABXXO010000010">
    <property type="protein sequence ID" value="KAF7768610.1"/>
    <property type="molecule type" value="Genomic_DNA"/>
</dbReference>
<comment type="caution">
    <text evidence="2">The sequence shown here is derived from an EMBL/GenBank/DDBJ whole genome shotgun (WGS) entry which is preliminary data.</text>
</comment>
<dbReference type="Proteomes" id="UP000629468">
    <property type="component" value="Unassembled WGS sequence"/>
</dbReference>
<evidence type="ECO:0000313" key="3">
    <source>
        <dbReference type="Proteomes" id="UP000629468"/>
    </source>
</evidence>
<organism evidence="2 3">
    <name type="scientific">Agaricus bisporus var. burnettii</name>
    <dbReference type="NCBI Taxonomy" id="192524"/>
    <lineage>
        <taxon>Eukaryota</taxon>
        <taxon>Fungi</taxon>
        <taxon>Dikarya</taxon>
        <taxon>Basidiomycota</taxon>
        <taxon>Agaricomycotina</taxon>
        <taxon>Agaricomycetes</taxon>
        <taxon>Agaricomycetidae</taxon>
        <taxon>Agaricales</taxon>
        <taxon>Agaricineae</taxon>
        <taxon>Agaricaceae</taxon>
        <taxon>Agaricus</taxon>
    </lineage>
</organism>
<protein>
    <submittedName>
        <fullName evidence="2">Uncharacterized protein</fullName>
    </submittedName>
</protein>
<dbReference type="AlphaFoldDB" id="A0A8H7C917"/>
<evidence type="ECO:0000256" key="1">
    <source>
        <dbReference type="SAM" id="Phobius"/>
    </source>
</evidence>
<accession>A0A8H7C917</accession>
<proteinExistence type="predicted"/>
<sequence>MILGLALRPGTNWTSQLTFLAAGVVQATLLVICIAWKFRPCQLGIDDFGNPVILPVVAAGPMESGGG</sequence>
<feature type="transmembrane region" description="Helical" evidence="1">
    <location>
        <begin position="17"/>
        <end position="36"/>
    </location>
</feature>
<name>A0A8H7C917_AGABI</name>
<reference evidence="2 3" key="1">
    <citation type="journal article" name="Sci. Rep.">
        <title>Telomere-to-telomere assembled and centromere annotated genomes of the two main subspecies of the button mushroom Agaricus bisporus reveal especially polymorphic chromosome ends.</title>
        <authorList>
            <person name="Sonnenberg A.S.M."/>
            <person name="Sedaghat-Telgerd N."/>
            <person name="Lavrijssen B."/>
            <person name="Ohm R.A."/>
            <person name="Hendrickx P.M."/>
            <person name="Scholtmeijer K."/>
            <person name="Baars J.J.P."/>
            <person name="van Peer A."/>
        </authorList>
    </citation>
    <scope>NUCLEOTIDE SEQUENCE [LARGE SCALE GENOMIC DNA]</scope>
    <source>
        <strain evidence="2 3">H119_p4</strain>
    </source>
</reference>
<keyword evidence="1" id="KW-1133">Transmembrane helix</keyword>